<dbReference type="RefSeq" id="XP_040710385.1">
    <property type="nucleotide sequence ID" value="XM_040861367.1"/>
</dbReference>
<keyword evidence="1" id="KW-0732">Signal</keyword>
<feature type="chain" id="PRO_5010997423" description="SnoaL-like domain-containing protein" evidence="1">
    <location>
        <begin position="19"/>
        <end position="163"/>
    </location>
</feature>
<dbReference type="InParanoid" id="A0A1Y2DCD3"/>
<dbReference type="OrthoDB" id="2820488at2759"/>
<dbReference type="SUPFAM" id="SSF54427">
    <property type="entry name" value="NTF2-like"/>
    <property type="match status" value="1"/>
</dbReference>
<protein>
    <recommendedName>
        <fullName evidence="4">SnoaL-like domain-containing protein</fullName>
    </recommendedName>
</protein>
<evidence type="ECO:0000313" key="3">
    <source>
        <dbReference type="Proteomes" id="UP000193689"/>
    </source>
</evidence>
<proteinExistence type="predicted"/>
<comment type="caution">
    <text evidence="2">The sequence shown here is derived from an EMBL/GenBank/DDBJ whole genome shotgun (WGS) entry which is preliminary data.</text>
</comment>
<evidence type="ECO:0008006" key="4">
    <source>
        <dbReference type="Google" id="ProtNLM"/>
    </source>
</evidence>
<organism evidence="2 3">
    <name type="scientific">Pseudomassariella vexata</name>
    <dbReference type="NCBI Taxonomy" id="1141098"/>
    <lineage>
        <taxon>Eukaryota</taxon>
        <taxon>Fungi</taxon>
        <taxon>Dikarya</taxon>
        <taxon>Ascomycota</taxon>
        <taxon>Pezizomycotina</taxon>
        <taxon>Sordariomycetes</taxon>
        <taxon>Xylariomycetidae</taxon>
        <taxon>Amphisphaeriales</taxon>
        <taxon>Pseudomassariaceae</taxon>
        <taxon>Pseudomassariella</taxon>
    </lineage>
</organism>
<dbReference type="InterPro" id="IPR032710">
    <property type="entry name" value="NTF2-like_dom_sf"/>
</dbReference>
<dbReference type="Proteomes" id="UP000193689">
    <property type="component" value="Unassembled WGS sequence"/>
</dbReference>
<evidence type="ECO:0000256" key="1">
    <source>
        <dbReference type="SAM" id="SignalP"/>
    </source>
</evidence>
<dbReference type="Gene3D" id="3.10.450.50">
    <property type="match status" value="1"/>
</dbReference>
<accession>A0A1Y2DCD3</accession>
<sequence length="163" mass="17659">MHFLTFLAVLSAPLAALAAPTVGTPVRALPPSRILDSRAEAVVTPPPCVAISPAPSVNETQARSEAFANAFLVKKNLTEAFTYIAASYRNHNPFASGDGPGPALDVLGPVWPTVQITVLRTKFQSPQSWLNYRVSGMGEIVDRYRWEAGCIVEHWDQGEQFPA</sequence>
<gene>
    <name evidence="2" type="ORF">BCR38DRAFT_450356</name>
</gene>
<evidence type="ECO:0000313" key="2">
    <source>
        <dbReference type="EMBL" id="ORY56918.1"/>
    </source>
</evidence>
<reference evidence="2 3" key="1">
    <citation type="submission" date="2016-07" db="EMBL/GenBank/DDBJ databases">
        <title>Pervasive Adenine N6-methylation of Active Genes in Fungi.</title>
        <authorList>
            <consortium name="DOE Joint Genome Institute"/>
            <person name="Mondo S.J."/>
            <person name="Dannebaum R.O."/>
            <person name="Kuo R.C."/>
            <person name="Labutti K."/>
            <person name="Haridas S."/>
            <person name="Kuo A."/>
            <person name="Salamov A."/>
            <person name="Ahrendt S.R."/>
            <person name="Lipzen A."/>
            <person name="Sullivan W."/>
            <person name="Andreopoulos W.B."/>
            <person name="Clum A."/>
            <person name="Lindquist E."/>
            <person name="Daum C."/>
            <person name="Ramamoorthy G.K."/>
            <person name="Gryganskyi A."/>
            <person name="Culley D."/>
            <person name="Magnuson J.K."/>
            <person name="James T.Y."/>
            <person name="O'Malley M.A."/>
            <person name="Stajich J.E."/>
            <person name="Spatafora J.W."/>
            <person name="Visel A."/>
            <person name="Grigoriev I.V."/>
        </authorList>
    </citation>
    <scope>NUCLEOTIDE SEQUENCE [LARGE SCALE GENOMIC DNA]</scope>
    <source>
        <strain evidence="2 3">CBS 129021</strain>
    </source>
</reference>
<dbReference type="AlphaFoldDB" id="A0A1Y2DCD3"/>
<name>A0A1Y2DCD3_9PEZI</name>
<dbReference type="GeneID" id="63777579"/>
<keyword evidence="3" id="KW-1185">Reference proteome</keyword>
<feature type="signal peptide" evidence="1">
    <location>
        <begin position="1"/>
        <end position="18"/>
    </location>
</feature>
<dbReference type="EMBL" id="MCFJ01000021">
    <property type="protein sequence ID" value="ORY56918.1"/>
    <property type="molecule type" value="Genomic_DNA"/>
</dbReference>